<sequence length="103" mass="11665">MSKLEDLKVEGIWIRMSFFSCSFSSFFPSQPCVFLLFFSPLQLPKSPLQAAGTSFEKLVRKLGISPSFLSKNLIWNPEIFPPCWKFQICLALLVFTADCYVGG</sequence>
<dbReference type="EMBL" id="BPVZ01000017">
    <property type="protein sequence ID" value="GKV01817.1"/>
    <property type="molecule type" value="Genomic_DNA"/>
</dbReference>
<name>A0AAV5IIR6_9ROSI</name>
<protein>
    <submittedName>
        <fullName evidence="1">Uncharacterized protein</fullName>
    </submittedName>
</protein>
<proteinExistence type="predicted"/>
<organism evidence="1 2">
    <name type="scientific">Rubroshorea leprosula</name>
    <dbReference type="NCBI Taxonomy" id="152421"/>
    <lineage>
        <taxon>Eukaryota</taxon>
        <taxon>Viridiplantae</taxon>
        <taxon>Streptophyta</taxon>
        <taxon>Embryophyta</taxon>
        <taxon>Tracheophyta</taxon>
        <taxon>Spermatophyta</taxon>
        <taxon>Magnoliopsida</taxon>
        <taxon>eudicotyledons</taxon>
        <taxon>Gunneridae</taxon>
        <taxon>Pentapetalae</taxon>
        <taxon>rosids</taxon>
        <taxon>malvids</taxon>
        <taxon>Malvales</taxon>
        <taxon>Dipterocarpaceae</taxon>
        <taxon>Rubroshorea</taxon>
    </lineage>
</organism>
<keyword evidence="2" id="KW-1185">Reference proteome</keyword>
<comment type="caution">
    <text evidence="1">The sequence shown here is derived from an EMBL/GenBank/DDBJ whole genome shotgun (WGS) entry which is preliminary data.</text>
</comment>
<dbReference type="AlphaFoldDB" id="A0AAV5IIR6"/>
<gene>
    <name evidence="1" type="ORF">SLEP1_g14339</name>
</gene>
<evidence type="ECO:0000313" key="1">
    <source>
        <dbReference type="EMBL" id="GKV01817.1"/>
    </source>
</evidence>
<evidence type="ECO:0000313" key="2">
    <source>
        <dbReference type="Proteomes" id="UP001054252"/>
    </source>
</evidence>
<accession>A0AAV5IIR6</accession>
<dbReference type="Proteomes" id="UP001054252">
    <property type="component" value="Unassembled WGS sequence"/>
</dbReference>
<reference evidence="1 2" key="1">
    <citation type="journal article" date="2021" name="Commun. Biol.">
        <title>The genome of Shorea leprosula (Dipterocarpaceae) highlights the ecological relevance of drought in aseasonal tropical rainforests.</title>
        <authorList>
            <person name="Ng K.K.S."/>
            <person name="Kobayashi M.J."/>
            <person name="Fawcett J.A."/>
            <person name="Hatakeyama M."/>
            <person name="Paape T."/>
            <person name="Ng C.H."/>
            <person name="Ang C.C."/>
            <person name="Tnah L.H."/>
            <person name="Lee C.T."/>
            <person name="Nishiyama T."/>
            <person name="Sese J."/>
            <person name="O'Brien M.J."/>
            <person name="Copetti D."/>
            <person name="Mohd Noor M.I."/>
            <person name="Ong R.C."/>
            <person name="Putra M."/>
            <person name="Sireger I.Z."/>
            <person name="Indrioko S."/>
            <person name="Kosugi Y."/>
            <person name="Izuno A."/>
            <person name="Isagi Y."/>
            <person name="Lee S.L."/>
            <person name="Shimizu K.K."/>
        </authorList>
    </citation>
    <scope>NUCLEOTIDE SEQUENCE [LARGE SCALE GENOMIC DNA]</scope>
    <source>
        <strain evidence="1">214</strain>
    </source>
</reference>